<feature type="transmembrane region" description="Helical" evidence="1">
    <location>
        <begin position="98"/>
        <end position="131"/>
    </location>
</feature>
<name>A0A948TBV7_9BACT</name>
<gene>
    <name evidence="2" type="ORF">H9777_07025</name>
</gene>
<evidence type="ECO:0000313" key="3">
    <source>
        <dbReference type="Proteomes" id="UP000783796"/>
    </source>
</evidence>
<evidence type="ECO:0000256" key="1">
    <source>
        <dbReference type="SAM" id="Phobius"/>
    </source>
</evidence>
<keyword evidence="1" id="KW-0812">Transmembrane</keyword>
<dbReference type="AlphaFoldDB" id="A0A948TBV7"/>
<accession>A0A948TBV7</accession>
<dbReference type="Proteomes" id="UP000783796">
    <property type="component" value="Unassembled WGS sequence"/>
</dbReference>
<feature type="transmembrane region" description="Helical" evidence="1">
    <location>
        <begin position="152"/>
        <end position="169"/>
    </location>
</feature>
<organism evidence="2 3">
    <name type="scientific">Candidatus Phocaeicola faecigallinarum</name>
    <dbReference type="NCBI Taxonomy" id="2838732"/>
    <lineage>
        <taxon>Bacteria</taxon>
        <taxon>Pseudomonadati</taxon>
        <taxon>Bacteroidota</taxon>
        <taxon>Bacteroidia</taxon>
        <taxon>Bacteroidales</taxon>
        <taxon>Bacteroidaceae</taxon>
        <taxon>Phocaeicola</taxon>
    </lineage>
</organism>
<feature type="transmembrane region" description="Helical" evidence="1">
    <location>
        <begin position="67"/>
        <end position="86"/>
    </location>
</feature>
<sequence>MITLILISLLTIATYSAIVTKKSGIPYSISETYYRLNHKKWFTFVMLFTAITLLPAALDNSSENSHFLIFLSVAGMGVVGLSPNFIHGEKSEQIAHYIGSGMLLIFSQCWVGCNLPWALTCWIVYIMWIIFNYNKSDPEQNFYNKLVSTKPVFYAELIVMITVYATVSQDHIFY</sequence>
<protein>
    <submittedName>
        <fullName evidence="2">Uncharacterized protein</fullName>
    </submittedName>
</protein>
<keyword evidence="1" id="KW-0472">Membrane</keyword>
<evidence type="ECO:0000313" key="2">
    <source>
        <dbReference type="EMBL" id="MBU3838054.1"/>
    </source>
</evidence>
<reference evidence="2" key="1">
    <citation type="journal article" date="2021" name="PeerJ">
        <title>Extensive microbial diversity within the chicken gut microbiome revealed by metagenomics and culture.</title>
        <authorList>
            <person name="Gilroy R."/>
            <person name="Ravi A."/>
            <person name="Getino M."/>
            <person name="Pursley I."/>
            <person name="Horton D.L."/>
            <person name="Alikhan N.F."/>
            <person name="Baker D."/>
            <person name="Gharbi K."/>
            <person name="Hall N."/>
            <person name="Watson M."/>
            <person name="Adriaenssens E.M."/>
            <person name="Foster-Nyarko E."/>
            <person name="Jarju S."/>
            <person name="Secka A."/>
            <person name="Antonio M."/>
            <person name="Oren A."/>
            <person name="Chaudhuri R.R."/>
            <person name="La Ragione R."/>
            <person name="Hildebrand F."/>
            <person name="Pallen M.J."/>
        </authorList>
    </citation>
    <scope>NUCLEOTIDE SEQUENCE</scope>
    <source>
        <strain evidence="2">G4-2901</strain>
    </source>
</reference>
<proteinExistence type="predicted"/>
<reference evidence="2" key="2">
    <citation type="submission" date="2021-04" db="EMBL/GenBank/DDBJ databases">
        <authorList>
            <person name="Gilroy R."/>
        </authorList>
    </citation>
    <scope>NUCLEOTIDE SEQUENCE</scope>
    <source>
        <strain evidence="2">G4-2901</strain>
    </source>
</reference>
<dbReference type="EMBL" id="JAHLFW010000063">
    <property type="protein sequence ID" value="MBU3838054.1"/>
    <property type="molecule type" value="Genomic_DNA"/>
</dbReference>
<comment type="caution">
    <text evidence="2">The sequence shown here is derived from an EMBL/GenBank/DDBJ whole genome shotgun (WGS) entry which is preliminary data.</text>
</comment>
<feature type="transmembrane region" description="Helical" evidence="1">
    <location>
        <begin position="40"/>
        <end position="58"/>
    </location>
</feature>
<keyword evidence="1" id="KW-1133">Transmembrane helix</keyword>